<dbReference type="InterPro" id="IPR003737">
    <property type="entry name" value="GlcNAc_PI_deacetylase-related"/>
</dbReference>
<gene>
    <name evidence="1" type="ORF">CD29_11275</name>
</gene>
<dbReference type="PANTHER" id="PTHR12993:SF11">
    <property type="entry name" value="N-ACETYLGLUCOSAMINYL-PHOSPHATIDYLINOSITOL DE-N-ACETYLASE"/>
    <property type="match status" value="1"/>
</dbReference>
<reference evidence="1 2" key="1">
    <citation type="submission" date="2014-02" db="EMBL/GenBank/DDBJ databases">
        <title>Draft genome sequence of Lysinibacillus manganicus DSM 26584T.</title>
        <authorList>
            <person name="Zhang F."/>
            <person name="Wang G."/>
            <person name="Zhang L."/>
        </authorList>
    </citation>
    <scope>NUCLEOTIDE SEQUENCE [LARGE SCALE GENOMIC DNA]</scope>
    <source>
        <strain evidence="1 2">DSM 26584</strain>
    </source>
</reference>
<organism evidence="1 2">
    <name type="scientific">Ureibacillus manganicus DSM 26584</name>
    <dbReference type="NCBI Taxonomy" id="1384049"/>
    <lineage>
        <taxon>Bacteria</taxon>
        <taxon>Bacillati</taxon>
        <taxon>Bacillota</taxon>
        <taxon>Bacilli</taxon>
        <taxon>Bacillales</taxon>
        <taxon>Caryophanaceae</taxon>
        <taxon>Ureibacillus</taxon>
    </lineage>
</organism>
<comment type="caution">
    <text evidence="1">The sequence shown here is derived from an EMBL/GenBank/DDBJ whole genome shotgun (WGS) entry which is preliminary data.</text>
</comment>
<dbReference type="InterPro" id="IPR024078">
    <property type="entry name" value="LmbE-like_dom_sf"/>
</dbReference>
<evidence type="ECO:0000313" key="2">
    <source>
        <dbReference type="Proteomes" id="UP000030416"/>
    </source>
</evidence>
<dbReference type="STRING" id="1384049.CD29_11275"/>
<dbReference type="Gene3D" id="3.40.50.10320">
    <property type="entry name" value="LmbE-like"/>
    <property type="match status" value="1"/>
</dbReference>
<dbReference type="Pfam" id="PF02585">
    <property type="entry name" value="PIG-L"/>
    <property type="match status" value="1"/>
</dbReference>
<dbReference type="Proteomes" id="UP000030416">
    <property type="component" value="Unassembled WGS sequence"/>
</dbReference>
<dbReference type="RefSeq" id="WP_036186504.1">
    <property type="nucleotide sequence ID" value="NZ_AVDA01000012.1"/>
</dbReference>
<evidence type="ECO:0008006" key="3">
    <source>
        <dbReference type="Google" id="ProtNLM"/>
    </source>
</evidence>
<protein>
    <recommendedName>
        <fullName evidence="3">GlcNAc-PI de-N-acetylase</fullName>
    </recommendedName>
</protein>
<dbReference type="GO" id="GO:0016811">
    <property type="term" value="F:hydrolase activity, acting on carbon-nitrogen (but not peptide) bonds, in linear amides"/>
    <property type="evidence" value="ECO:0007669"/>
    <property type="project" value="TreeGrafter"/>
</dbReference>
<proteinExistence type="predicted"/>
<accession>A0A0A3IU03</accession>
<dbReference type="AlphaFoldDB" id="A0A0A3IU03"/>
<name>A0A0A3IU03_9BACL</name>
<dbReference type="SUPFAM" id="SSF102588">
    <property type="entry name" value="LmbE-like"/>
    <property type="match status" value="1"/>
</dbReference>
<dbReference type="PANTHER" id="PTHR12993">
    <property type="entry name" value="N-ACETYLGLUCOSAMINYL-PHOSPHATIDYLINOSITOL DE-N-ACETYLASE-RELATED"/>
    <property type="match status" value="1"/>
</dbReference>
<dbReference type="eggNOG" id="COG2120">
    <property type="taxonomic scope" value="Bacteria"/>
</dbReference>
<evidence type="ECO:0000313" key="1">
    <source>
        <dbReference type="EMBL" id="KGR78297.1"/>
    </source>
</evidence>
<sequence length="227" mass="26056">MITSGKERILIIAPHADDEVLGCGGLIEKACRFNNEVKVIVVAVGNVTHPHSGEHVKADTRIQELKDALGILGCTNFEIMYKNKDSLLDTIPRNDIISRLDTIIEDFQPSMVFIPLPSYHQDHIVLYEACFAALRPKPSHSIKLIAVYEYPLISWQFQKFWNTGELYLDISETIDKKIEAFLKHKSQRRPTKHLISPENVKKWAEMRGLEIGLDYAEKYYILRSHLL</sequence>
<keyword evidence="2" id="KW-1185">Reference proteome</keyword>
<dbReference type="EMBL" id="JPVN01000012">
    <property type="protein sequence ID" value="KGR78297.1"/>
    <property type="molecule type" value="Genomic_DNA"/>
</dbReference>